<dbReference type="NCBIfam" id="TIGR00305">
    <property type="entry name" value="putative toxin-antitoxin system toxin component, PIN family"/>
    <property type="match status" value="1"/>
</dbReference>
<dbReference type="InterPro" id="IPR002716">
    <property type="entry name" value="PIN_dom"/>
</dbReference>
<reference evidence="2 3" key="1">
    <citation type="submission" date="2016-06" db="EMBL/GenBank/DDBJ databases">
        <authorList>
            <person name="Kjaerup R.B."/>
            <person name="Dalgaard T.S."/>
            <person name="Juul-Madsen H.R."/>
        </authorList>
    </citation>
    <scope>NUCLEOTIDE SEQUENCE [LARGE SCALE GENOMIC DNA]</scope>
    <source>
        <strain evidence="2">2</strain>
    </source>
</reference>
<keyword evidence="3" id="KW-1185">Reference proteome</keyword>
<evidence type="ECO:0000259" key="1">
    <source>
        <dbReference type="Pfam" id="PF13470"/>
    </source>
</evidence>
<dbReference type="Proteomes" id="UP000199600">
    <property type="component" value="Unassembled WGS sequence"/>
</dbReference>
<dbReference type="EMBL" id="FLQY01000097">
    <property type="protein sequence ID" value="SBT06363.1"/>
    <property type="molecule type" value="Genomic_DNA"/>
</dbReference>
<dbReference type="InterPro" id="IPR002850">
    <property type="entry name" value="PIN_toxin-like"/>
</dbReference>
<evidence type="ECO:0000313" key="3">
    <source>
        <dbReference type="Proteomes" id="UP000199600"/>
    </source>
</evidence>
<protein>
    <recommendedName>
        <fullName evidence="1">PIN domain-containing protein</fullName>
    </recommendedName>
</protein>
<gene>
    <name evidence="2" type="ORF">PROAA_1860003</name>
</gene>
<sequence>MTSVARSSTPPRVVIDTNLVLSALVFGNGRLTPLRQAWQSQRIRPIISRVTVTELIRVLAYPKFKLTADEQQELLADYLPCCKTVRIPEPPPKTPPCRDVFDIPFMELAIAGKATALITGDRDLLSLAGSFTCPIVSAEQFINTLKP</sequence>
<dbReference type="InterPro" id="IPR029060">
    <property type="entry name" value="PIN-like_dom_sf"/>
</dbReference>
<dbReference type="AlphaFoldDB" id="A0A1A8XQX2"/>
<dbReference type="PANTHER" id="PTHR34610:SF4">
    <property type="entry name" value="SLL8027 PROTEIN"/>
    <property type="match status" value="1"/>
</dbReference>
<organism evidence="2 3">
    <name type="scientific">Candidatus Propionivibrio aalborgensis</name>
    <dbReference type="NCBI Taxonomy" id="1860101"/>
    <lineage>
        <taxon>Bacteria</taxon>
        <taxon>Pseudomonadati</taxon>
        <taxon>Pseudomonadota</taxon>
        <taxon>Betaproteobacteria</taxon>
        <taxon>Rhodocyclales</taxon>
        <taxon>Rhodocyclaceae</taxon>
        <taxon>Propionivibrio</taxon>
    </lineage>
</organism>
<evidence type="ECO:0000313" key="2">
    <source>
        <dbReference type="EMBL" id="SBT06363.1"/>
    </source>
</evidence>
<name>A0A1A8XQX2_9RHOO</name>
<dbReference type="Pfam" id="PF13470">
    <property type="entry name" value="PIN_3"/>
    <property type="match status" value="1"/>
</dbReference>
<dbReference type="PANTHER" id="PTHR34610">
    <property type="entry name" value="SSL7007 PROTEIN"/>
    <property type="match status" value="1"/>
</dbReference>
<accession>A0A1A8XQX2</accession>
<dbReference type="SUPFAM" id="SSF88723">
    <property type="entry name" value="PIN domain-like"/>
    <property type="match status" value="1"/>
</dbReference>
<proteinExistence type="predicted"/>
<feature type="domain" description="PIN" evidence="1">
    <location>
        <begin position="12"/>
        <end position="123"/>
    </location>
</feature>